<evidence type="ECO:0000256" key="1">
    <source>
        <dbReference type="ARBA" id="ARBA00004141"/>
    </source>
</evidence>
<feature type="transmembrane region" description="Helical" evidence="6">
    <location>
        <begin position="85"/>
        <end position="102"/>
    </location>
</feature>
<evidence type="ECO:0000256" key="2">
    <source>
        <dbReference type="ARBA" id="ARBA00022692"/>
    </source>
</evidence>
<protein>
    <recommendedName>
        <fullName evidence="9">Zinc ribbon domain-containing protein</fullName>
    </recommendedName>
</protein>
<dbReference type="InterPro" id="IPR019109">
    <property type="entry name" value="MamF_MmsF"/>
</dbReference>
<dbReference type="EMBL" id="DVJS01000083">
    <property type="protein sequence ID" value="HIS97031.1"/>
    <property type="molecule type" value="Genomic_DNA"/>
</dbReference>
<reference evidence="7" key="1">
    <citation type="submission" date="2020-10" db="EMBL/GenBank/DDBJ databases">
        <authorList>
            <person name="Gilroy R."/>
        </authorList>
    </citation>
    <scope>NUCLEOTIDE SEQUENCE</scope>
    <source>
        <strain evidence="7">ChiHecec3B27-6122</strain>
    </source>
</reference>
<feature type="transmembrane region" description="Helical" evidence="6">
    <location>
        <begin position="109"/>
        <end position="129"/>
    </location>
</feature>
<evidence type="ECO:0000313" key="8">
    <source>
        <dbReference type="Proteomes" id="UP000886876"/>
    </source>
</evidence>
<dbReference type="Proteomes" id="UP000886876">
    <property type="component" value="Unassembled WGS sequence"/>
</dbReference>
<organism evidence="7 8">
    <name type="scientific">Candidatus Scatomorpha pullistercoris</name>
    <dbReference type="NCBI Taxonomy" id="2840929"/>
    <lineage>
        <taxon>Bacteria</taxon>
        <taxon>Bacillati</taxon>
        <taxon>Bacillota</taxon>
        <taxon>Clostridia</taxon>
        <taxon>Eubacteriales</taxon>
        <taxon>Candidatus Scatomorpha</taxon>
    </lineage>
</organism>
<comment type="caution">
    <text evidence="7">The sequence shown here is derived from an EMBL/GenBank/DDBJ whole genome shotgun (WGS) entry which is preliminary data.</text>
</comment>
<reference evidence="7" key="2">
    <citation type="journal article" date="2021" name="PeerJ">
        <title>Extensive microbial diversity within the chicken gut microbiome revealed by metagenomics and culture.</title>
        <authorList>
            <person name="Gilroy R."/>
            <person name="Ravi A."/>
            <person name="Getino M."/>
            <person name="Pursley I."/>
            <person name="Horton D.L."/>
            <person name="Alikhan N.F."/>
            <person name="Baker D."/>
            <person name="Gharbi K."/>
            <person name="Hall N."/>
            <person name="Watson M."/>
            <person name="Adriaenssens E.M."/>
            <person name="Foster-Nyarko E."/>
            <person name="Jarju S."/>
            <person name="Secka A."/>
            <person name="Antonio M."/>
            <person name="Oren A."/>
            <person name="Chaudhuri R.R."/>
            <person name="La Ragione R."/>
            <person name="Hildebrand F."/>
            <person name="Pallen M.J."/>
        </authorList>
    </citation>
    <scope>NUCLEOTIDE SEQUENCE</scope>
    <source>
        <strain evidence="7">ChiHecec3B27-6122</strain>
    </source>
</reference>
<keyword evidence="4 6" id="KW-0472">Membrane</keyword>
<evidence type="ECO:0000256" key="4">
    <source>
        <dbReference type="ARBA" id="ARBA00023136"/>
    </source>
</evidence>
<keyword evidence="3 6" id="KW-1133">Transmembrane helix</keyword>
<evidence type="ECO:0000256" key="5">
    <source>
        <dbReference type="SAM" id="MobiDB-lite"/>
    </source>
</evidence>
<evidence type="ECO:0008006" key="9">
    <source>
        <dbReference type="Google" id="ProtNLM"/>
    </source>
</evidence>
<comment type="subcellular location">
    <subcellularLocation>
        <location evidence="1">Membrane</location>
        <topology evidence="1">Multi-pass membrane protein</topology>
    </subcellularLocation>
</comment>
<evidence type="ECO:0000256" key="3">
    <source>
        <dbReference type="ARBA" id="ARBA00022989"/>
    </source>
</evidence>
<gene>
    <name evidence="7" type="ORF">IAD42_03540</name>
</gene>
<accession>A0A9D1K8J3</accession>
<proteinExistence type="predicted"/>
<evidence type="ECO:0000256" key="6">
    <source>
        <dbReference type="SAM" id="Phobius"/>
    </source>
</evidence>
<sequence>MSYCRNCGAYVPDWAENCPACDMPVKGKTPPKKEKKQGAASGTQTRREEPKREPPRNDGGTYTYNGSRRRNYAESYDQDTRENRTMGYLCYLGPLLLVPLLARPNSRFLRYHCNQGLLLFIFALLVSVFDGLLGIGWLIGIAGSIATVVWLVQGLTNVSKGLRRPLSFIGEITLLK</sequence>
<dbReference type="AlphaFoldDB" id="A0A9D1K8J3"/>
<feature type="region of interest" description="Disordered" evidence="5">
    <location>
        <begin position="25"/>
        <end position="67"/>
    </location>
</feature>
<name>A0A9D1K8J3_9FIRM</name>
<evidence type="ECO:0000313" key="7">
    <source>
        <dbReference type="EMBL" id="HIS97031.1"/>
    </source>
</evidence>
<keyword evidence="2 6" id="KW-0812">Transmembrane</keyword>
<dbReference type="Pfam" id="PF09685">
    <property type="entry name" value="MamF_MmsF"/>
    <property type="match status" value="1"/>
</dbReference>
<feature type="compositionally biased region" description="Basic and acidic residues" evidence="5">
    <location>
        <begin position="45"/>
        <end position="56"/>
    </location>
</feature>